<dbReference type="GO" id="GO:0005634">
    <property type="term" value="C:nucleus"/>
    <property type="evidence" value="ECO:0007669"/>
    <property type="project" value="InterPro"/>
</dbReference>
<evidence type="ECO:0000313" key="7">
    <source>
        <dbReference type="EMBL" id="OLN81641.1"/>
    </source>
</evidence>
<dbReference type="SUPFAM" id="SSF48452">
    <property type="entry name" value="TPR-like"/>
    <property type="match status" value="1"/>
</dbReference>
<dbReference type="PROSITE" id="PS51700">
    <property type="entry name" value="SEPARIN"/>
    <property type="match status" value="1"/>
</dbReference>
<dbReference type="InterPro" id="IPR030397">
    <property type="entry name" value="SEPARIN_core_dom"/>
</dbReference>
<feature type="domain" description="Peptidase C50" evidence="6">
    <location>
        <begin position="1938"/>
        <end position="2035"/>
    </location>
</feature>
<feature type="compositionally biased region" description="Polar residues" evidence="5">
    <location>
        <begin position="136"/>
        <end position="154"/>
    </location>
</feature>
<keyword evidence="3" id="KW-0378">Hydrolase</keyword>
<dbReference type="Pfam" id="PF03568">
    <property type="entry name" value="Separin_C"/>
    <property type="match status" value="1"/>
</dbReference>
<keyword evidence="4" id="KW-0159">Chromosome partition</keyword>
<organism evidence="7 8">
    <name type="scientific">Colletotrichum chlorophyti</name>
    <dbReference type="NCBI Taxonomy" id="708187"/>
    <lineage>
        <taxon>Eukaryota</taxon>
        <taxon>Fungi</taxon>
        <taxon>Dikarya</taxon>
        <taxon>Ascomycota</taxon>
        <taxon>Pezizomycotina</taxon>
        <taxon>Sordariomycetes</taxon>
        <taxon>Hypocreomycetidae</taxon>
        <taxon>Glomerellales</taxon>
        <taxon>Glomerellaceae</taxon>
        <taxon>Colletotrichum</taxon>
    </lineage>
</organism>
<comment type="catalytic activity">
    <reaction evidence="1">
        <text>All bonds known to be hydrolyzed by this endopeptidase have arginine in P1 and an acidic residue in P4. P6 is often occupied by an acidic residue or by a hydroxy-amino-acid residue, the phosphorylation of which enhances cleavage.</text>
        <dbReference type="EC" id="3.4.22.49"/>
    </reaction>
</comment>
<evidence type="ECO:0000313" key="8">
    <source>
        <dbReference type="Proteomes" id="UP000186583"/>
    </source>
</evidence>
<dbReference type="STRING" id="708187.A0A1Q8RBD2"/>
<evidence type="ECO:0000256" key="2">
    <source>
        <dbReference type="ARBA" id="ARBA00012489"/>
    </source>
</evidence>
<dbReference type="InterPro" id="IPR011990">
    <property type="entry name" value="TPR-like_helical_dom_sf"/>
</dbReference>
<sequence>MDSLQSKVDAVKAAATSTTTCTSATSVLLKELLATDGDSSSAAQKKTSRATKAKASTTAVGKTTGTTRTATTSGKRGGLTDKEKAALAAHIINVTLKSLTEASKPAPVAPPTTPCRRQNSGEDLRREPSKRKLRRSNSMPMTPMQPRSLNRTSTSPLSATKPSKAAAAATTGTPSVACLATVECLRASFLCLRTLHDSGTVTLPELQLESGMSSFVGKLIGLGLQEHALKELAILKRRLDTLGSSTKAKSKPAKQTAADTKVKGLAELLDFGNAKFSGPTLGIVITTQTHVLRLLSLSKRPAMIEAAVPFLMAGCPTSPTNLLLESAKESTQAMTKAARQLHLLSQLLLSLAPSTSSKDDEVALDSRLSCSPTAALELQTLGLEARLHWWPMAGHKAEVDKDIISPLSRCITSFIRRAKIDSPGAYRKSTDMFQRIINMLKSQQLEPTVSSKSPLAVAYQALGTAAQTARLYNESAEWILRVKGTLDPNNDSAAKCCAVAAQLVAVYAKQTPLPQEPLAALLKEVIDALQGSLKGDVTELEELMVNLSAARRSAVGVLASKSQGTTDKSLDIHELFNTFVLQFPRFATRWLGKAPTRDASPKEHVRHESRKQILLASVSQIVDSALMVAKSYIDNNKMTWATIDGLLQECLMLLNSMGDISAVGSKTDPSNCHHVKLSHLYFMFFHWYRRNTENKPGDKTLLRALRRSVDCVKDRPTEEKEKAQTTAKLEYFADLCKQAGRTNDARDALKLICTNMVEDGVLSSVAISLNENSPALAWAANAKTETLSRTLGSMVKLDQSWNDWTFFLADTERAAVLERIIQLILADSSTDPKSNDAKDPVTEALLRIYSLERFPIRRLRTLVQLLTMAIGDEDKFHSIREQTEEALQVCLDQNLGDDAGLASYVPDLEAGLHSTLALVASDAEWRAADFEKGFSVWRSIVSNCQTKKDILSKINDTEGLLRQLSAIAEYAKLRGEDEVLLSILTLSADISQKLCDSSMDLLVQSHSNLADQYIHLGYSKNAEEVLNKAKQFVDSAGNEFDLAAVNLQISFTEYQLANQNSDAAYKMLLQGEAAFEKSTGVRKAPKLQRKLLLARAACLSSRIMWDKGEYQHALFHAKTSVRLLYQDWMKLEAQWKDASKTTESMKASREASPDAEDSIAKTDSPANLIELSDGPDNWALASGLLKAVLHLSSVYAHLGVFQETLYYAEKAHQIANSMNASVYRAQAASWVGSVWIKACKFDKSLGYLNEARELVAAAVKPTRQAFQLACELSASFGEMKDHENELLLLELAEATLTTLNNSTRGAITGVSDEQVANKMAKLTLPSTTVRKSRSTKAAAPATTRTTATRATMGRTTSTRTTTARPATTRTTRKAAATKTKAAASSTAVAVPESDQASDLEASMLTYKALVHLSKGDWAAASALLEEAKQMSHHLRESLRVQIGEAICLIEQGIKQMEGDSVFSVVKESTISYPSIHAVSEKNTTEKSLSVEHSPRKTQPRAPSADRKVSKDSATFVETLEQAQSQLIEAQAAAAVSGNGHLVHRISALLQSTVIFLSAASQQTPKNMGSFGYAACSVELARNLTWKRERDTVVTEQINPSFSEMGWPLALPIQDDRRATIIGADGMTKFQHDYVDIIPEAWNVLSISLSDNRKDLCITKLRAGQSPFVLRLPLERLASRDGEDELFDFQHGYDELMDIIQATNASCHNSGDYAAKGAKAAWWAQRENLDNRFKDLLDNVEQIWLGGFKGIFSQHRHRPDLLTKFQKAFQKILDKHLPSRRQVRGKKTTKSPKVALEPRILDLFIGLGDPSAPDSDLEEPLNDLLYFVVDVLQFHGERNAYDEIDFDSMVLDTFDALQAYHNAAKTSDPEEGAHSILILDKALHAFPWESLPCVDGLAYSRVPSLSCLRRLLLERRTVQDADNSTLKAATEDHRHTVSPLGGTYILNPGSDLKNTLGTFEKPLKGLGNSWKAIVSRTPTEDEFEDALKGSDILLYFGHGSGAQYIRGKTIRRLEKCKAAALLMGCSSASLQNVGEYECHGPVWNYMLAGCPAVVGTLWDVTDRDIDRYAGRVFEEWGLMKRGTFADDNKAKGKGKGSLPSTKKVKSKEAGEGAASLVEAVARAREACRFRYITAGAVCVYGIPVYIGKDKGSDA</sequence>
<feature type="compositionally biased region" description="Low complexity" evidence="5">
    <location>
        <begin position="53"/>
        <end position="74"/>
    </location>
</feature>
<name>A0A1Q8RBD2_9PEZI</name>
<feature type="region of interest" description="Disordered" evidence="5">
    <location>
        <begin position="35"/>
        <end position="81"/>
    </location>
</feature>
<dbReference type="OrthoDB" id="10255632at2759"/>
<evidence type="ECO:0000256" key="4">
    <source>
        <dbReference type="ARBA" id="ARBA00022829"/>
    </source>
</evidence>
<feature type="compositionally biased region" description="Low complexity" evidence="5">
    <location>
        <begin position="155"/>
        <end position="170"/>
    </location>
</feature>
<protein>
    <recommendedName>
        <fullName evidence="2">separase</fullName>
        <ecNumber evidence="2">3.4.22.49</ecNumber>
    </recommendedName>
</protein>
<reference evidence="7 8" key="1">
    <citation type="submission" date="2016-11" db="EMBL/GenBank/DDBJ databases">
        <title>Draft Genome Assembly of Colletotrichum chlorophyti a pathogen of herbaceous plants.</title>
        <authorList>
            <person name="Gan P."/>
            <person name="Narusaka M."/>
            <person name="Tsushima A."/>
            <person name="Narusaka Y."/>
            <person name="Takano Y."/>
            <person name="Shirasu K."/>
        </authorList>
    </citation>
    <scope>NUCLEOTIDE SEQUENCE [LARGE SCALE GENOMIC DNA]</scope>
    <source>
        <strain evidence="7 8">NTL11</strain>
    </source>
</reference>
<dbReference type="Proteomes" id="UP000186583">
    <property type="component" value="Unassembled WGS sequence"/>
</dbReference>
<feature type="region of interest" description="Disordered" evidence="5">
    <location>
        <begin position="102"/>
        <end position="170"/>
    </location>
</feature>
<dbReference type="PANTHER" id="PTHR12792:SF0">
    <property type="entry name" value="SEPARIN"/>
    <property type="match status" value="1"/>
</dbReference>
<dbReference type="EMBL" id="MPGH01000243">
    <property type="protein sequence ID" value="OLN81641.1"/>
    <property type="molecule type" value="Genomic_DNA"/>
</dbReference>
<dbReference type="PANTHER" id="PTHR12792">
    <property type="entry name" value="EXTRA SPINDLE POLES 1-RELATED"/>
    <property type="match status" value="1"/>
</dbReference>
<dbReference type="GO" id="GO:0044732">
    <property type="term" value="C:mitotic spindle pole body"/>
    <property type="evidence" value="ECO:0007669"/>
    <property type="project" value="TreeGrafter"/>
</dbReference>
<comment type="caution">
    <text evidence="7">The sequence shown here is derived from an EMBL/GenBank/DDBJ whole genome shotgun (WGS) entry which is preliminary data.</text>
</comment>
<evidence type="ECO:0000256" key="5">
    <source>
        <dbReference type="SAM" id="MobiDB-lite"/>
    </source>
</evidence>
<dbReference type="Gene3D" id="1.25.40.10">
    <property type="entry name" value="Tetratricopeptide repeat domain"/>
    <property type="match status" value="1"/>
</dbReference>
<feature type="compositionally biased region" description="Basic and acidic residues" evidence="5">
    <location>
        <begin position="1481"/>
        <end position="1494"/>
    </location>
</feature>
<dbReference type="GO" id="GO:0006508">
    <property type="term" value="P:proteolysis"/>
    <property type="evidence" value="ECO:0007669"/>
    <property type="project" value="InterPro"/>
</dbReference>
<dbReference type="InterPro" id="IPR005314">
    <property type="entry name" value="Peptidase_C50"/>
</dbReference>
<proteinExistence type="predicted"/>
<keyword evidence="8" id="KW-1185">Reference proteome</keyword>
<dbReference type="GO" id="GO:0072686">
    <property type="term" value="C:mitotic spindle"/>
    <property type="evidence" value="ECO:0007669"/>
    <property type="project" value="TreeGrafter"/>
</dbReference>
<feature type="compositionally biased region" description="Low complexity" evidence="5">
    <location>
        <begin position="1335"/>
        <end position="1379"/>
    </location>
</feature>
<evidence type="ECO:0000256" key="3">
    <source>
        <dbReference type="ARBA" id="ARBA00022801"/>
    </source>
</evidence>
<dbReference type="EC" id="3.4.22.49" evidence="2"/>
<gene>
    <name evidence="7" type="primary">Separin</name>
    <name evidence="7" type="ORF">CCHL11_05594</name>
</gene>
<accession>A0A1Q8RBD2</accession>
<dbReference type="GO" id="GO:0051307">
    <property type="term" value="P:meiotic chromosome separation"/>
    <property type="evidence" value="ECO:0007669"/>
    <property type="project" value="TreeGrafter"/>
</dbReference>
<feature type="region of interest" description="Disordered" evidence="5">
    <location>
        <begin position="1327"/>
        <end position="1379"/>
    </location>
</feature>
<evidence type="ECO:0000259" key="6">
    <source>
        <dbReference type="PROSITE" id="PS51700"/>
    </source>
</evidence>
<feature type="region of interest" description="Disordered" evidence="5">
    <location>
        <begin position="1481"/>
        <end position="1510"/>
    </location>
</feature>
<dbReference type="GO" id="GO:0005737">
    <property type="term" value="C:cytoplasm"/>
    <property type="evidence" value="ECO:0007669"/>
    <property type="project" value="TreeGrafter"/>
</dbReference>
<evidence type="ECO:0000256" key="1">
    <source>
        <dbReference type="ARBA" id="ARBA00000451"/>
    </source>
</evidence>
<dbReference type="GO" id="GO:0004197">
    <property type="term" value="F:cysteine-type endopeptidase activity"/>
    <property type="evidence" value="ECO:0007669"/>
    <property type="project" value="InterPro"/>
</dbReference>